<keyword evidence="3 6" id="KW-0812">Transmembrane</keyword>
<dbReference type="InterPro" id="IPR003838">
    <property type="entry name" value="ABC3_permease_C"/>
</dbReference>
<feature type="transmembrane region" description="Helical" evidence="6">
    <location>
        <begin position="21"/>
        <end position="46"/>
    </location>
</feature>
<dbReference type="Pfam" id="PF02687">
    <property type="entry name" value="FtsX"/>
    <property type="match status" value="1"/>
</dbReference>
<keyword evidence="2" id="KW-1003">Cell membrane</keyword>
<feature type="transmembrane region" description="Helical" evidence="6">
    <location>
        <begin position="686"/>
        <end position="706"/>
    </location>
</feature>
<feature type="domain" description="ABC3 transporter permease C-terminal" evidence="7">
    <location>
        <begin position="194"/>
        <end position="310"/>
    </location>
</feature>
<evidence type="ECO:0000256" key="6">
    <source>
        <dbReference type="SAM" id="Phobius"/>
    </source>
</evidence>
<evidence type="ECO:0000259" key="7">
    <source>
        <dbReference type="Pfam" id="PF02687"/>
    </source>
</evidence>
<feature type="transmembrane region" description="Helical" evidence="6">
    <location>
        <begin position="726"/>
        <end position="748"/>
    </location>
</feature>
<gene>
    <name evidence="8" type="ORF">O1G22_28610</name>
</gene>
<reference evidence="8 9" key="1">
    <citation type="submission" date="2022-12" db="EMBL/GenBank/DDBJ databases">
        <authorList>
            <person name="Mo P."/>
        </authorList>
    </citation>
    <scope>NUCLEOTIDE SEQUENCE [LARGE SCALE GENOMIC DNA]</scope>
    <source>
        <strain evidence="8 9">HUAS 2-6</strain>
    </source>
</reference>
<evidence type="ECO:0000256" key="1">
    <source>
        <dbReference type="ARBA" id="ARBA00004651"/>
    </source>
</evidence>
<evidence type="ECO:0000256" key="3">
    <source>
        <dbReference type="ARBA" id="ARBA00022692"/>
    </source>
</evidence>
<organism evidence="8 9">
    <name type="scientific">Streptomyces camelliae</name>
    <dbReference type="NCBI Taxonomy" id="3004093"/>
    <lineage>
        <taxon>Bacteria</taxon>
        <taxon>Bacillati</taxon>
        <taxon>Actinomycetota</taxon>
        <taxon>Actinomycetes</taxon>
        <taxon>Kitasatosporales</taxon>
        <taxon>Streptomycetaceae</taxon>
        <taxon>Streptomyces</taxon>
    </lineage>
</organism>
<feature type="transmembrane region" description="Helical" evidence="6">
    <location>
        <begin position="635"/>
        <end position="657"/>
    </location>
</feature>
<feature type="transmembrane region" description="Helical" evidence="6">
    <location>
        <begin position="327"/>
        <end position="348"/>
    </location>
</feature>
<keyword evidence="5 6" id="KW-0472">Membrane</keyword>
<keyword evidence="9" id="KW-1185">Reference proteome</keyword>
<dbReference type="Proteomes" id="UP001212326">
    <property type="component" value="Chromosome"/>
</dbReference>
<evidence type="ECO:0000313" key="9">
    <source>
        <dbReference type="Proteomes" id="UP001212326"/>
    </source>
</evidence>
<evidence type="ECO:0000256" key="5">
    <source>
        <dbReference type="ARBA" id="ARBA00023136"/>
    </source>
</evidence>
<evidence type="ECO:0000313" key="8">
    <source>
        <dbReference type="EMBL" id="WBO66486.1"/>
    </source>
</evidence>
<name>A0ABY7P7D2_9ACTN</name>
<comment type="subcellular location">
    <subcellularLocation>
        <location evidence="1">Cell membrane</location>
        <topology evidence="1">Multi-pass membrane protein</topology>
    </subcellularLocation>
</comment>
<sequence length="759" mass="79604">MKELMLGLRLLFGTGRGNRARFALMAVGGSLGVCCLAIVLTVPGILAAQDARVAGRQPTAPREMSQSEANSLPLGLERVDPVDSKPLTRIFLAEGTRSVAPPPGLKTFPRPGQVFVSPGLHKLLRTTPELAQRLPGRETGVIGAQGLARPDELVAYVGTSRDQLHDGWHLSHFGMGYAPNPTLEPPTADVLRYTMLVIALLPLTVFISVCARLSAAERVRRLAALRLLGMSAKEVQRVNAAETVAAAAVGALLGLGEYWLLNQLLSRIGLPGFTWYPNDGALSGTTCAICLVGCPALAWFVGRASARKAAKSPLAVRRNAQPKPPSSWGLLPLAAGSGIAAGYCAIGASGHAPTYSATHALLIPAAAILIGGGLVTALPPVSRFLAQWIAASTRSLTLGLAMRRNEAEPGGTIRLAAGLVLLVFGASLVQGVLIELDRTAKPDSPAQSYDVSTERLTTAQQHALEQLPGTRAHFLLASSTGVSVSDTMPTPELVLATCAQLRAATAWVGDCADGKPLRLRDSAQTYETAVDAGVKLRFRLDDGHRAVTFRAPQQSVLYRDGRPMQMIDSGSILIPPSMLPHGTHPESAVLRLVSDSDPGTIRRVFDGIGRVAPTADVTTTGLNVAVLQESAIVKALLAVAMTLGLVIGLATFLVAAIDRAVERRPQVTALTLLGAKRSTLRAAQTAQVALPLAAGLLLAIVTGRMAESSYLIVGGGTVFWDTAGLPLLLTGTLCVIAVAALGSLPLVGRRIDPELIRRD</sequence>
<feature type="transmembrane region" description="Helical" evidence="6">
    <location>
        <begin position="281"/>
        <end position="301"/>
    </location>
</feature>
<accession>A0ABY7P7D2</accession>
<feature type="transmembrane region" description="Helical" evidence="6">
    <location>
        <begin position="360"/>
        <end position="378"/>
    </location>
</feature>
<evidence type="ECO:0000256" key="4">
    <source>
        <dbReference type="ARBA" id="ARBA00022989"/>
    </source>
</evidence>
<dbReference type="EMBL" id="CP115300">
    <property type="protein sequence ID" value="WBO66486.1"/>
    <property type="molecule type" value="Genomic_DNA"/>
</dbReference>
<feature type="transmembrane region" description="Helical" evidence="6">
    <location>
        <begin position="190"/>
        <end position="211"/>
    </location>
</feature>
<feature type="transmembrane region" description="Helical" evidence="6">
    <location>
        <begin position="240"/>
        <end position="261"/>
    </location>
</feature>
<proteinExistence type="predicted"/>
<dbReference type="RefSeq" id="WP_270083945.1">
    <property type="nucleotide sequence ID" value="NZ_CP115300.1"/>
</dbReference>
<evidence type="ECO:0000256" key="2">
    <source>
        <dbReference type="ARBA" id="ARBA00022475"/>
    </source>
</evidence>
<protein>
    <submittedName>
        <fullName evidence="8">FtsX-like permease family protein</fullName>
    </submittedName>
</protein>
<feature type="transmembrane region" description="Helical" evidence="6">
    <location>
        <begin position="412"/>
        <end position="434"/>
    </location>
</feature>
<keyword evidence="4 6" id="KW-1133">Transmembrane helix</keyword>